<dbReference type="GO" id="GO:0006950">
    <property type="term" value="P:response to stress"/>
    <property type="evidence" value="ECO:0007669"/>
    <property type="project" value="TreeGrafter"/>
</dbReference>
<dbReference type="InterPro" id="IPR039422">
    <property type="entry name" value="MarR/SlyA-like"/>
</dbReference>
<dbReference type="PANTHER" id="PTHR33164:SF57">
    <property type="entry name" value="MARR-FAMILY TRANSCRIPTIONAL REGULATOR"/>
    <property type="match status" value="1"/>
</dbReference>
<dbReference type="InterPro" id="IPR036390">
    <property type="entry name" value="WH_DNA-bd_sf"/>
</dbReference>
<comment type="caution">
    <text evidence="2">The sequence shown here is derived from an EMBL/GenBank/DDBJ whole genome shotgun (WGS) entry which is preliminary data.</text>
</comment>
<dbReference type="InterPro" id="IPR000835">
    <property type="entry name" value="HTH_MarR-typ"/>
</dbReference>
<dbReference type="PROSITE" id="PS50995">
    <property type="entry name" value="HTH_MARR_2"/>
    <property type="match status" value="1"/>
</dbReference>
<accession>A0A840QIB4</accession>
<dbReference type="PRINTS" id="PR00598">
    <property type="entry name" value="HTHMARR"/>
</dbReference>
<dbReference type="InterPro" id="IPR036388">
    <property type="entry name" value="WH-like_DNA-bd_sf"/>
</dbReference>
<dbReference type="Gene3D" id="1.10.10.10">
    <property type="entry name" value="Winged helix-like DNA-binding domain superfamily/Winged helix DNA-binding domain"/>
    <property type="match status" value="1"/>
</dbReference>
<gene>
    <name evidence="2" type="ORF">BJ970_007440</name>
</gene>
<evidence type="ECO:0000313" key="3">
    <source>
        <dbReference type="Proteomes" id="UP000584374"/>
    </source>
</evidence>
<evidence type="ECO:0000259" key="1">
    <source>
        <dbReference type="PROSITE" id="PS50995"/>
    </source>
</evidence>
<sequence>MTRTTELGLAAGLVRLANLVNRVFADVAREHGITPQQAQLLCKLIQGPVGMAELGRKLDLEKSSLTGLVDRAERRGLVRRVRDRRDRRACLIELTDDGTRIAFETHQVVCDELEKAAVEVPVADQERMTDVIARIAPDAPEQG</sequence>
<dbReference type="GO" id="GO:0003700">
    <property type="term" value="F:DNA-binding transcription factor activity"/>
    <property type="evidence" value="ECO:0007669"/>
    <property type="project" value="InterPro"/>
</dbReference>
<dbReference type="AlphaFoldDB" id="A0A840QIB4"/>
<keyword evidence="3" id="KW-1185">Reference proteome</keyword>
<dbReference type="EMBL" id="JACHIW010000003">
    <property type="protein sequence ID" value="MBB5159840.1"/>
    <property type="molecule type" value="Genomic_DNA"/>
</dbReference>
<dbReference type="SUPFAM" id="SSF46785">
    <property type="entry name" value="Winged helix' DNA-binding domain"/>
    <property type="match status" value="1"/>
</dbReference>
<proteinExistence type="predicted"/>
<dbReference type="SMART" id="SM00347">
    <property type="entry name" value="HTH_MARR"/>
    <property type="match status" value="1"/>
</dbReference>
<dbReference type="RefSeq" id="WP_184732848.1">
    <property type="nucleotide sequence ID" value="NZ_JACHIW010000003.1"/>
</dbReference>
<dbReference type="Pfam" id="PF12802">
    <property type="entry name" value="MarR_2"/>
    <property type="match status" value="1"/>
</dbReference>
<organism evidence="2 3">
    <name type="scientific">Saccharopolyspora phatthalungensis</name>
    <dbReference type="NCBI Taxonomy" id="664693"/>
    <lineage>
        <taxon>Bacteria</taxon>
        <taxon>Bacillati</taxon>
        <taxon>Actinomycetota</taxon>
        <taxon>Actinomycetes</taxon>
        <taxon>Pseudonocardiales</taxon>
        <taxon>Pseudonocardiaceae</taxon>
        <taxon>Saccharopolyspora</taxon>
    </lineage>
</organism>
<dbReference type="Proteomes" id="UP000584374">
    <property type="component" value="Unassembled WGS sequence"/>
</dbReference>
<feature type="domain" description="HTH marR-type" evidence="1">
    <location>
        <begin position="6"/>
        <end position="137"/>
    </location>
</feature>
<name>A0A840QIB4_9PSEU</name>
<reference evidence="2 3" key="1">
    <citation type="submission" date="2020-08" db="EMBL/GenBank/DDBJ databases">
        <title>Sequencing the genomes of 1000 actinobacteria strains.</title>
        <authorList>
            <person name="Klenk H.-P."/>
        </authorList>
    </citation>
    <scope>NUCLEOTIDE SEQUENCE [LARGE SCALE GENOMIC DNA]</scope>
    <source>
        <strain evidence="2 3">DSM 45584</strain>
    </source>
</reference>
<evidence type="ECO:0000313" key="2">
    <source>
        <dbReference type="EMBL" id="MBB5159840.1"/>
    </source>
</evidence>
<dbReference type="GO" id="GO:0003677">
    <property type="term" value="F:DNA binding"/>
    <property type="evidence" value="ECO:0007669"/>
    <property type="project" value="UniProtKB-KW"/>
</dbReference>
<keyword evidence="2" id="KW-0238">DNA-binding</keyword>
<protein>
    <submittedName>
        <fullName evidence="2">DNA-binding MarR family transcriptional regulator</fullName>
    </submittedName>
</protein>
<dbReference type="PANTHER" id="PTHR33164">
    <property type="entry name" value="TRANSCRIPTIONAL REGULATOR, MARR FAMILY"/>
    <property type="match status" value="1"/>
</dbReference>